<dbReference type="InterPro" id="IPR047801">
    <property type="entry name" value="Peptidase_C45"/>
</dbReference>
<dbReference type="PANTHER" id="PTHR34180:SF1">
    <property type="entry name" value="BETA-ALANYL-DOPAMINE_CARCININE HYDROLASE"/>
    <property type="match status" value="1"/>
</dbReference>
<name>A0ABD0M8N8_9CAEN</name>
<accession>A0ABD0M8N8</accession>
<comment type="caution">
    <text evidence="2">The sequence shown here is derived from an EMBL/GenBank/DDBJ whole genome shotgun (WGS) entry which is preliminary data.</text>
</comment>
<evidence type="ECO:0000313" key="3">
    <source>
        <dbReference type="Proteomes" id="UP001519460"/>
    </source>
</evidence>
<dbReference type="Gene3D" id="1.10.10.2120">
    <property type="match status" value="1"/>
</dbReference>
<proteinExistence type="predicted"/>
<dbReference type="PANTHER" id="PTHR34180">
    <property type="entry name" value="PEPTIDASE C45"/>
    <property type="match status" value="1"/>
</dbReference>
<dbReference type="Gene3D" id="3.60.60.10">
    <property type="entry name" value="Penicillin V Acylase, Chain A"/>
    <property type="match status" value="1"/>
</dbReference>
<keyword evidence="3" id="KW-1185">Reference proteome</keyword>
<dbReference type="Pfam" id="PF03417">
    <property type="entry name" value="AAT"/>
    <property type="match status" value="1"/>
</dbReference>
<dbReference type="NCBIfam" id="NF040521">
    <property type="entry name" value="C45_proenzyme"/>
    <property type="match status" value="1"/>
</dbReference>
<sequence>MAAKPSREPRYPSLTQLSTRGTFYDVGYNVGLNFSQRIQLFFAESDNIQQKLLPFYHTRVGRDYHEECLRVTEECFPQYVREVRGMADGSGVPFEHLFQLCIHEKIHPDSLASQHNAQSTEGDFRPASAEKERVRDEFGCTTVYLNRPDLKLLLHNEDCDPLIKPYGYLLAAHIEEDGVKEEFTSFCYPGCLPGRAMNFNKQGVVVTTNALYPDHTVRCAPSRVFLSRALLSARNLEDAVRILKNEPYGAAYGFCANICTADGDMAAIEVGPNKPRADVHVHRVEEESDPDKPCHYYHFNSYKHLKVPEISGLNSSARRAKRTSEMPPPRTLQDALVAMGDTADTVCPVFRTPRPTDRGETVATGMFDVTAREMLVYQGNPAAAPNKPILKVPMYC</sequence>
<feature type="domain" description="Peptidase C45 hydrolase" evidence="1">
    <location>
        <begin position="146"/>
        <end position="382"/>
    </location>
</feature>
<reference evidence="2 3" key="1">
    <citation type="journal article" date="2023" name="Sci. Data">
        <title>Genome assembly of the Korean intertidal mud-creeper Batillaria attramentaria.</title>
        <authorList>
            <person name="Patra A.K."/>
            <person name="Ho P.T."/>
            <person name="Jun S."/>
            <person name="Lee S.J."/>
            <person name="Kim Y."/>
            <person name="Won Y.J."/>
        </authorList>
    </citation>
    <scope>NUCLEOTIDE SEQUENCE [LARGE SCALE GENOMIC DNA]</scope>
    <source>
        <strain evidence="2">Wonlab-2016</strain>
    </source>
</reference>
<dbReference type="InterPro" id="IPR047794">
    <property type="entry name" value="C45_proenzyme-like"/>
</dbReference>
<evidence type="ECO:0000259" key="1">
    <source>
        <dbReference type="Pfam" id="PF03417"/>
    </source>
</evidence>
<dbReference type="InterPro" id="IPR005079">
    <property type="entry name" value="Peptidase_C45_hydrolase"/>
</dbReference>
<dbReference type="AlphaFoldDB" id="A0ABD0M8N8"/>
<dbReference type="EMBL" id="JACVVK020000002">
    <property type="protein sequence ID" value="KAK7508178.1"/>
    <property type="molecule type" value="Genomic_DNA"/>
</dbReference>
<protein>
    <recommendedName>
        <fullName evidence="1">Peptidase C45 hydrolase domain-containing protein</fullName>
    </recommendedName>
</protein>
<dbReference type="Proteomes" id="UP001519460">
    <property type="component" value="Unassembled WGS sequence"/>
</dbReference>
<evidence type="ECO:0000313" key="2">
    <source>
        <dbReference type="EMBL" id="KAK7508178.1"/>
    </source>
</evidence>
<organism evidence="2 3">
    <name type="scientific">Batillaria attramentaria</name>
    <dbReference type="NCBI Taxonomy" id="370345"/>
    <lineage>
        <taxon>Eukaryota</taxon>
        <taxon>Metazoa</taxon>
        <taxon>Spiralia</taxon>
        <taxon>Lophotrochozoa</taxon>
        <taxon>Mollusca</taxon>
        <taxon>Gastropoda</taxon>
        <taxon>Caenogastropoda</taxon>
        <taxon>Sorbeoconcha</taxon>
        <taxon>Cerithioidea</taxon>
        <taxon>Batillariidae</taxon>
        <taxon>Batillaria</taxon>
    </lineage>
</organism>
<gene>
    <name evidence="2" type="ORF">BaRGS_00000417</name>
</gene>